<proteinExistence type="inferred from homology"/>
<dbReference type="EMBL" id="CAJOBC010001578">
    <property type="protein sequence ID" value="CAF3686290.1"/>
    <property type="molecule type" value="Genomic_DNA"/>
</dbReference>
<dbReference type="InterPro" id="IPR029063">
    <property type="entry name" value="SAM-dependent_MTases_sf"/>
</dbReference>
<gene>
    <name evidence="6" type="ORF">GPM918_LOCUS8805</name>
    <name evidence="7" type="ORF">SRO942_LOCUS8807</name>
</gene>
<dbReference type="PIRSF" id="PIRSF037755">
    <property type="entry name" value="Mettl2_prd"/>
    <property type="match status" value="1"/>
</dbReference>
<dbReference type="EC" id="2.1.1.-" evidence="4"/>
<dbReference type="AlphaFoldDB" id="A0A813ZVV1"/>
<dbReference type="Gene3D" id="3.40.50.150">
    <property type="entry name" value="Vaccinia Virus protein VP39"/>
    <property type="match status" value="1"/>
</dbReference>
<evidence type="ECO:0000256" key="4">
    <source>
        <dbReference type="PIRNR" id="PIRNR037755"/>
    </source>
</evidence>
<comment type="similarity">
    <text evidence="1 4">Belongs to the methyltransferase superfamily. METL family.</text>
</comment>
<dbReference type="CDD" id="cd02440">
    <property type="entry name" value="AdoMet_MTases"/>
    <property type="match status" value="1"/>
</dbReference>
<dbReference type="GO" id="GO:0008757">
    <property type="term" value="F:S-adenosylmethionine-dependent methyltransferase activity"/>
    <property type="evidence" value="ECO:0007669"/>
    <property type="project" value="UniProtKB-ARBA"/>
</dbReference>
<dbReference type="Pfam" id="PF08242">
    <property type="entry name" value="Methyltransf_12"/>
    <property type="match status" value="1"/>
</dbReference>
<accession>A0A813ZVV1</accession>
<feature type="domain" description="Methyltransferase type 12" evidence="5">
    <location>
        <begin position="102"/>
        <end position="205"/>
    </location>
</feature>
<evidence type="ECO:0000313" key="7">
    <source>
        <dbReference type="EMBL" id="CAF3686290.1"/>
    </source>
</evidence>
<dbReference type="GO" id="GO:0008173">
    <property type="term" value="F:RNA methyltransferase activity"/>
    <property type="evidence" value="ECO:0007669"/>
    <property type="project" value="UniProtKB-ARBA"/>
</dbReference>
<keyword evidence="8" id="KW-1185">Reference proteome</keyword>
<keyword evidence="3 4" id="KW-0808">Transferase</keyword>
<protein>
    <recommendedName>
        <fullName evidence="4">tRNA N(3)-methylcytidine methyltransferase</fullName>
        <ecNumber evidence="4">2.1.1.-</ecNumber>
    </recommendedName>
</protein>
<dbReference type="OrthoDB" id="417697at2759"/>
<dbReference type="SUPFAM" id="SSF53335">
    <property type="entry name" value="S-adenosyl-L-methionine-dependent methyltransferases"/>
    <property type="match status" value="1"/>
</dbReference>
<evidence type="ECO:0000313" key="8">
    <source>
        <dbReference type="Proteomes" id="UP000663829"/>
    </source>
</evidence>
<dbReference type="InterPro" id="IPR013217">
    <property type="entry name" value="Methyltransf_12"/>
</dbReference>
<dbReference type="GO" id="GO:0032259">
    <property type="term" value="P:methylation"/>
    <property type="evidence" value="ECO:0007669"/>
    <property type="project" value="UniProtKB-KW"/>
</dbReference>
<dbReference type="PANTHER" id="PTHR22809">
    <property type="entry name" value="METHYLTRANSFERASE-RELATED"/>
    <property type="match status" value="1"/>
</dbReference>
<organism evidence="6 8">
    <name type="scientific">Didymodactylos carnosus</name>
    <dbReference type="NCBI Taxonomy" id="1234261"/>
    <lineage>
        <taxon>Eukaryota</taxon>
        <taxon>Metazoa</taxon>
        <taxon>Spiralia</taxon>
        <taxon>Gnathifera</taxon>
        <taxon>Rotifera</taxon>
        <taxon>Eurotatoria</taxon>
        <taxon>Bdelloidea</taxon>
        <taxon>Philodinida</taxon>
        <taxon>Philodinidae</taxon>
        <taxon>Didymodactylos</taxon>
    </lineage>
</organism>
<evidence type="ECO:0000256" key="1">
    <source>
        <dbReference type="ARBA" id="ARBA00009725"/>
    </source>
</evidence>
<dbReference type="Proteomes" id="UP000681722">
    <property type="component" value="Unassembled WGS sequence"/>
</dbReference>
<dbReference type="PANTHER" id="PTHR22809:SF5">
    <property type="entry name" value="TRNA N(3)-METHYLCYTIDINE METHYLTRANSFERASE METTL6"/>
    <property type="match status" value="1"/>
</dbReference>
<dbReference type="InterPro" id="IPR026113">
    <property type="entry name" value="METTL2/6/8-like"/>
</dbReference>
<name>A0A813ZVV1_9BILA</name>
<dbReference type="Proteomes" id="UP000663829">
    <property type="component" value="Unassembled WGS sequence"/>
</dbReference>
<comment type="caution">
    <text evidence="6">The sequence shown here is derived from an EMBL/GenBank/DDBJ whole genome shotgun (WGS) entry which is preliminary data.</text>
</comment>
<keyword evidence="2 4" id="KW-0489">Methyltransferase</keyword>
<comment type="function">
    <text evidence="4">S-adenosyl-L-methionine-dependent methyltransferase.</text>
</comment>
<evidence type="ECO:0000256" key="2">
    <source>
        <dbReference type="ARBA" id="ARBA00022603"/>
    </source>
</evidence>
<evidence type="ECO:0000256" key="3">
    <source>
        <dbReference type="ARBA" id="ARBA00022679"/>
    </source>
</evidence>
<dbReference type="EMBL" id="CAJNOQ010001578">
    <property type="protein sequence ID" value="CAF0904281.1"/>
    <property type="molecule type" value="Genomic_DNA"/>
</dbReference>
<reference evidence="6" key="1">
    <citation type="submission" date="2021-02" db="EMBL/GenBank/DDBJ databases">
        <authorList>
            <person name="Nowell W R."/>
        </authorList>
    </citation>
    <scope>NUCLEOTIDE SEQUENCE</scope>
</reference>
<evidence type="ECO:0000259" key="5">
    <source>
        <dbReference type="Pfam" id="PF08242"/>
    </source>
</evidence>
<evidence type="ECO:0000313" key="6">
    <source>
        <dbReference type="EMBL" id="CAF0904281.1"/>
    </source>
</evidence>
<sequence length="298" mass="35538">MSAENVDIEEKIDSNRPVGCRSTNIRKLTDEEYNCLYSEDEQKKQIVSTFKQNQYEINARKHWDQFYKRNTTKFFKDRHWTLQEFEQEFNPKNEEERLILFEIGCGTGNFIFPLVEQLPKLYVYACDFSSRAIQLVKSNEYYDTKRICAFVCDLTADNCCDIFHENIREQVDIVSMVFVLSAIHPDKMKQVLNNVYNVLKPNGCILFRDYGLHDYAMLRFSKQRQHKLENNFYVRQDGTRAYFFSLNYIEELFQSSNFDILENCYIFKDTINIKENVCVPRVFVQGKFRKKTINSQLP</sequence>